<reference evidence="4 5" key="1">
    <citation type="submission" date="2013-05" db="EMBL/GenBank/DDBJ databases">
        <title>Draft genome sequence of Rubidibacter lacunae KORDI 51-2.</title>
        <authorList>
            <person name="Choi D.H."/>
            <person name="Noh J.H."/>
            <person name="Kwon K.-K."/>
            <person name="Lee J.-H."/>
            <person name="Ryu J.-Y."/>
        </authorList>
    </citation>
    <scope>NUCLEOTIDE SEQUENCE [LARGE SCALE GENOMIC DNA]</scope>
    <source>
        <strain evidence="4 5">KORDI 51-2</strain>
    </source>
</reference>
<evidence type="ECO:0000256" key="2">
    <source>
        <dbReference type="ARBA" id="ARBA00022801"/>
    </source>
</evidence>
<evidence type="ECO:0000259" key="3">
    <source>
        <dbReference type="Pfam" id="PF00561"/>
    </source>
</evidence>
<dbReference type="RefSeq" id="WP_022609195.1">
    <property type="nucleotide sequence ID" value="NZ_ASSJ01000083.1"/>
</dbReference>
<proteinExistence type="inferred from homology"/>
<dbReference type="InterPro" id="IPR029058">
    <property type="entry name" value="AB_hydrolase_fold"/>
</dbReference>
<name>U5DF96_9CHRO</name>
<evidence type="ECO:0000256" key="1">
    <source>
        <dbReference type="ARBA" id="ARBA00010088"/>
    </source>
</evidence>
<organism evidence="4 5">
    <name type="scientific">Rubidibacter lacunae KORDI 51-2</name>
    <dbReference type="NCBI Taxonomy" id="582515"/>
    <lineage>
        <taxon>Bacteria</taxon>
        <taxon>Bacillati</taxon>
        <taxon>Cyanobacteriota</taxon>
        <taxon>Cyanophyceae</taxon>
        <taxon>Oscillatoriophycideae</taxon>
        <taxon>Chroococcales</taxon>
        <taxon>Aphanothecaceae</taxon>
        <taxon>Rubidibacter</taxon>
    </lineage>
</organism>
<accession>U5DF96</accession>
<dbReference type="OrthoDB" id="9776685at2"/>
<sequence>MTLPLLEFSLAIAPIASASYLGICLALRAFQHRLIFVPCPTVERSPDDLDVPYEEVRLPAGDRPADGYVYGWWLPNADASLPTLLYLHGNGGNVGTNLTRAVGYRDLGFSVLLIDYRGYGRSPGPFPCERQVYADAELAWTHLVRGRQRPPENIYLYGHSLGGAIAIELAMHHPELAGAIVEGSFTSMLEMARATQRYRWLPLKWLVTQHFNSVAKLPNLNVPLLFVHGAEDDVVPAWMSKELHAVAPPPKTLLVVPDADHINVPSVGGETYLQSVRDFIARTESSLCGAPPVGNR</sequence>
<dbReference type="eggNOG" id="COG1073">
    <property type="taxonomic scope" value="Bacteria"/>
</dbReference>
<dbReference type="InParanoid" id="U5DF96"/>
<dbReference type="EMBL" id="ASSJ01000083">
    <property type="protein sequence ID" value="ERN39972.1"/>
    <property type="molecule type" value="Genomic_DNA"/>
</dbReference>
<protein>
    <submittedName>
        <fullName evidence="4">Prolyl oligopeptidase family</fullName>
    </submittedName>
</protein>
<evidence type="ECO:0000313" key="4">
    <source>
        <dbReference type="EMBL" id="ERN39972.1"/>
    </source>
</evidence>
<dbReference type="Pfam" id="PF00561">
    <property type="entry name" value="Abhydrolase_1"/>
    <property type="match status" value="1"/>
</dbReference>
<dbReference type="InterPro" id="IPR000073">
    <property type="entry name" value="AB_hydrolase_1"/>
</dbReference>
<dbReference type="PRINTS" id="PR00793">
    <property type="entry name" value="PROAMNOPTASE"/>
</dbReference>
<dbReference type="PATRIC" id="fig|582515.4.peg.4013"/>
<comment type="caution">
    <text evidence="4">The sequence shown here is derived from an EMBL/GenBank/DDBJ whole genome shotgun (WGS) entry which is preliminary data.</text>
</comment>
<dbReference type="AlphaFoldDB" id="U5DF96"/>
<dbReference type="PANTHER" id="PTHR12277:SF81">
    <property type="entry name" value="PROTEIN ABHD13"/>
    <property type="match status" value="1"/>
</dbReference>
<keyword evidence="5" id="KW-1185">Reference proteome</keyword>
<comment type="similarity">
    <text evidence="1">Belongs to the peptidase S33 family.</text>
</comment>
<dbReference type="PANTHER" id="PTHR12277">
    <property type="entry name" value="ALPHA/BETA HYDROLASE DOMAIN-CONTAINING PROTEIN"/>
    <property type="match status" value="1"/>
</dbReference>
<dbReference type="STRING" id="582515.KR51_00035720"/>
<dbReference type="SUPFAM" id="SSF53474">
    <property type="entry name" value="alpha/beta-Hydrolases"/>
    <property type="match status" value="1"/>
</dbReference>
<dbReference type="InterPro" id="IPR002410">
    <property type="entry name" value="Peptidase_S33"/>
</dbReference>
<dbReference type="PRINTS" id="PR00111">
    <property type="entry name" value="ABHYDROLASE"/>
</dbReference>
<dbReference type="Proteomes" id="UP000016960">
    <property type="component" value="Unassembled WGS sequence"/>
</dbReference>
<gene>
    <name evidence="4" type="ORF">KR51_00035720</name>
</gene>
<dbReference type="FunCoup" id="U5DF96">
    <property type="interactions" value="29"/>
</dbReference>
<keyword evidence="2" id="KW-0378">Hydrolase</keyword>
<dbReference type="GO" id="GO:0004177">
    <property type="term" value="F:aminopeptidase activity"/>
    <property type="evidence" value="ECO:0007669"/>
    <property type="project" value="UniProtKB-EC"/>
</dbReference>
<evidence type="ECO:0000313" key="5">
    <source>
        <dbReference type="Proteomes" id="UP000016960"/>
    </source>
</evidence>
<dbReference type="Gene3D" id="3.40.50.1820">
    <property type="entry name" value="alpha/beta hydrolase"/>
    <property type="match status" value="1"/>
</dbReference>
<feature type="domain" description="AB hydrolase-1" evidence="3">
    <location>
        <begin position="82"/>
        <end position="206"/>
    </location>
</feature>
<dbReference type="GO" id="GO:0006508">
    <property type="term" value="P:proteolysis"/>
    <property type="evidence" value="ECO:0007669"/>
    <property type="project" value="InterPro"/>
</dbReference>